<sequence>MLAAATLRQRFMPPPRFIIRSNPIMESNLGHGISRRAALLAIGVGALGVHLPSIGVASAQESTLAPQSDHPAVGMWQWTNYPVEANSDTSYAILTAAGTYADAWYGRLVSVGEWRATGDRSADLVIVTNELISLADLFAQTHVAVPTDLYEATPVTLWKIALEFDESGNHFTATGMAETQDANGTVLDGHEYTGTGDRMTLAASPTATS</sequence>
<organism evidence="1">
    <name type="scientific">uncultured Thermomicrobiales bacterium</name>
    <dbReference type="NCBI Taxonomy" id="1645740"/>
    <lineage>
        <taxon>Bacteria</taxon>
        <taxon>Pseudomonadati</taxon>
        <taxon>Thermomicrobiota</taxon>
        <taxon>Thermomicrobia</taxon>
        <taxon>Thermomicrobiales</taxon>
        <taxon>environmental samples</taxon>
    </lineage>
</organism>
<dbReference type="EMBL" id="CADCWJ010000453">
    <property type="protein sequence ID" value="CAA9566462.1"/>
    <property type="molecule type" value="Genomic_DNA"/>
</dbReference>
<proteinExistence type="predicted"/>
<accession>A0A6J4V3U0</accession>
<evidence type="ECO:0000313" key="1">
    <source>
        <dbReference type="EMBL" id="CAA9566462.1"/>
    </source>
</evidence>
<protein>
    <submittedName>
        <fullName evidence="1">Uncharacterized protein</fullName>
    </submittedName>
</protein>
<dbReference type="AlphaFoldDB" id="A0A6J4V3U0"/>
<name>A0A6J4V3U0_9BACT</name>
<gene>
    <name evidence="1" type="ORF">AVDCRST_MAG87-1997</name>
</gene>
<reference evidence="1" key="1">
    <citation type="submission" date="2020-02" db="EMBL/GenBank/DDBJ databases">
        <authorList>
            <person name="Meier V. D."/>
        </authorList>
    </citation>
    <scope>NUCLEOTIDE SEQUENCE</scope>
    <source>
        <strain evidence="1">AVDCRST_MAG87</strain>
    </source>
</reference>